<dbReference type="Proteomes" id="UP001054252">
    <property type="component" value="Unassembled WGS sequence"/>
</dbReference>
<dbReference type="EMBL" id="BPVZ01000092">
    <property type="protein sequence ID" value="GKV31781.1"/>
    <property type="molecule type" value="Genomic_DNA"/>
</dbReference>
<accession>A0AAV5L498</accession>
<reference evidence="1 2" key="1">
    <citation type="journal article" date="2021" name="Commun. Biol.">
        <title>The genome of Shorea leprosula (Dipterocarpaceae) highlights the ecological relevance of drought in aseasonal tropical rainforests.</title>
        <authorList>
            <person name="Ng K.K.S."/>
            <person name="Kobayashi M.J."/>
            <person name="Fawcett J.A."/>
            <person name="Hatakeyama M."/>
            <person name="Paape T."/>
            <person name="Ng C.H."/>
            <person name="Ang C.C."/>
            <person name="Tnah L.H."/>
            <person name="Lee C.T."/>
            <person name="Nishiyama T."/>
            <person name="Sese J."/>
            <person name="O'Brien M.J."/>
            <person name="Copetti D."/>
            <person name="Mohd Noor M.I."/>
            <person name="Ong R.C."/>
            <person name="Putra M."/>
            <person name="Sireger I.Z."/>
            <person name="Indrioko S."/>
            <person name="Kosugi Y."/>
            <person name="Izuno A."/>
            <person name="Isagi Y."/>
            <person name="Lee S.L."/>
            <person name="Shimizu K.K."/>
        </authorList>
    </citation>
    <scope>NUCLEOTIDE SEQUENCE [LARGE SCALE GENOMIC DNA]</scope>
    <source>
        <strain evidence="1">214</strain>
    </source>
</reference>
<evidence type="ECO:0000313" key="1">
    <source>
        <dbReference type="EMBL" id="GKV31781.1"/>
    </source>
</evidence>
<name>A0AAV5L498_9ROSI</name>
<proteinExistence type="predicted"/>
<comment type="caution">
    <text evidence="1">The sequence shown here is derived from an EMBL/GenBank/DDBJ whole genome shotgun (WGS) entry which is preliminary data.</text>
</comment>
<evidence type="ECO:0000313" key="2">
    <source>
        <dbReference type="Proteomes" id="UP001054252"/>
    </source>
</evidence>
<organism evidence="1 2">
    <name type="scientific">Rubroshorea leprosula</name>
    <dbReference type="NCBI Taxonomy" id="152421"/>
    <lineage>
        <taxon>Eukaryota</taxon>
        <taxon>Viridiplantae</taxon>
        <taxon>Streptophyta</taxon>
        <taxon>Embryophyta</taxon>
        <taxon>Tracheophyta</taxon>
        <taxon>Spermatophyta</taxon>
        <taxon>Magnoliopsida</taxon>
        <taxon>eudicotyledons</taxon>
        <taxon>Gunneridae</taxon>
        <taxon>Pentapetalae</taxon>
        <taxon>rosids</taxon>
        <taxon>malvids</taxon>
        <taxon>Malvales</taxon>
        <taxon>Dipterocarpaceae</taxon>
        <taxon>Rubroshorea</taxon>
    </lineage>
</organism>
<gene>
    <name evidence="1" type="ORF">SLEP1_g40446</name>
</gene>
<sequence length="81" mass="8862">MDRIGEERRGTDDRWNDGKEDLVSNRAGFNETVQLCAQRKELRRKGGSRCTWLSSGGVLCPQSADIKSAALCCVVAATVAF</sequence>
<dbReference type="AlphaFoldDB" id="A0AAV5L498"/>
<protein>
    <submittedName>
        <fullName evidence="1">Uncharacterized protein</fullName>
    </submittedName>
</protein>
<keyword evidence="2" id="KW-1185">Reference proteome</keyword>